<proteinExistence type="predicted"/>
<accession>A0A0S3UGP6</accession>
<dbReference type="EMBL" id="PENH01000001">
    <property type="protein sequence ID" value="PJI25030.1"/>
    <property type="molecule type" value="Genomic_DNA"/>
</dbReference>
<evidence type="ECO:0000313" key="2">
    <source>
        <dbReference type="EMBL" id="BAU16690.1"/>
    </source>
</evidence>
<feature type="transmembrane region" description="Helical" evidence="1">
    <location>
        <begin position="37"/>
        <end position="55"/>
    </location>
</feature>
<dbReference type="Proteomes" id="UP000229884">
    <property type="component" value="Unassembled WGS sequence"/>
</dbReference>
<name>A0A0S3UGP6_PREIN</name>
<evidence type="ECO:0000313" key="3">
    <source>
        <dbReference type="EMBL" id="PJI25030.1"/>
    </source>
</evidence>
<reference evidence="3 7" key="3">
    <citation type="submission" date="2017-11" db="EMBL/GenBank/DDBJ databases">
        <title>Genome sequencing of Prevotella intermedia KCOM 2833.</title>
        <authorList>
            <person name="Kook J.-K."/>
            <person name="Park S.-N."/>
            <person name="Lim Y.K."/>
        </authorList>
    </citation>
    <scope>NUCLEOTIDE SEQUENCE [LARGE SCALE GENOMIC DNA]</scope>
    <source>
        <strain evidence="3 7">KCOM 2833</strain>
    </source>
</reference>
<dbReference type="RefSeq" id="WP_088437984.1">
    <property type="nucleotide sequence ID" value="NZ_AP014597.1"/>
</dbReference>
<dbReference type="EMBL" id="PENG01000001">
    <property type="protein sequence ID" value="PJI26963.1"/>
    <property type="molecule type" value="Genomic_DNA"/>
</dbReference>
<organism evidence="2 5">
    <name type="scientific">Prevotella intermedia</name>
    <dbReference type="NCBI Taxonomy" id="28131"/>
    <lineage>
        <taxon>Bacteria</taxon>
        <taxon>Pseudomonadati</taxon>
        <taxon>Bacteroidota</taxon>
        <taxon>Bacteroidia</taxon>
        <taxon>Bacteroidales</taxon>
        <taxon>Prevotellaceae</taxon>
        <taxon>Prevotella</taxon>
    </lineage>
</organism>
<sequence length="139" mass="15846">MDIAKIEKGYNKINLWLVVALTLLGLLMSQVLLKPNLVTPMVVSSIFFIATSKLYGKSWKYFATNSPKVLGRFYLAGSMLRMFLAVIVILIGALVYRGDSEKILTYVAVFVVYYITAMILDCVYFFRIEKNNKINNKKI</sequence>
<dbReference type="STRING" id="28131.BWX40_06990"/>
<dbReference type="Proteomes" id="UP000231201">
    <property type="component" value="Unassembled WGS sequence"/>
</dbReference>
<evidence type="ECO:0000313" key="5">
    <source>
        <dbReference type="Proteomes" id="UP000217431"/>
    </source>
</evidence>
<dbReference type="SUPFAM" id="SSF103473">
    <property type="entry name" value="MFS general substrate transporter"/>
    <property type="match status" value="1"/>
</dbReference>
<dbReference type="Proteomes" id="UP000217431">
    <property type="component" value="Chromosome I"/>
</dbReference>
<protein>
    <submittedName>
        <fullName evidence="2">Uncharacterized protein</fullName>
    </submittedName>
</protein>
<evidence type="ECO:0000313" key="4">
    <source>
        <dbReference type="EMBL" id="PJI26963.1"/>
    </source>
</evidence>
<feature type="transmembrane region" description="Helical" evidence="1">
    <location>
        <begin position="75"/>
        <end position="97"/>
    </location>
</feature>
<evidence type="ECO:0000313" key="6">
    <source>
        <dbReference type="Proteomes" id="UP000229884"/>
    </source>
</evidence>
<reference evidence="4 6" key="2">
    <citation type="submission" date="2017-11" db="EMBL/GenBank/DDBJ databases">
        <title>Genome sequencing of Prevotella intermedia KCOM 2832.</title>
        <authorList>
            <person name="Kook J.-K."/>
            <person name="Park S.-N."/>
            <person name="Lim Y.K."/>
        </authorList>
    </citation>
    <scope>NUCLEOTIDE SEQUENCE [LARGE SCALE GENOMIC DNA]</scope>
    <source>
        <strain evidence="4 6">KCOM 2832</strain>
    </source>
</reference>
<feature type="transmembrane region" description="Helical" evidence="1">
    <location>
        <begin position="103"/>
        <end position="126"/>
    </location>
</feature>
<dbReference type="AlphaFoldDB" id="A0A0S3UGP6"/>
<gene>
    <name evidence="4" type="ORF">CTM58_01920</name>
    <name evidence="3" type="ORF">CTM59_02630</name>
    <name evidence="2" type="ORF">PIOMA14_I_0181</name>
</gene>
<evidence type="ECO:0000313" key="7">
    <source>
        <dbReference type="Proteomes" id="UP000231201"/>
    </source>
</evidence>
<keyword evidence="1" id="KW-0812">Transmembrane</keyword>
<evidence type="ECO:0000256" key="1">
    <source>
        <dbReference type="SAM" id="Phobius"/>
    </source>
</evidence>
<dbReference type="EMBL" id="AP014597">
    <property type="protein sequence ID" value="BAU16690.1"/>
    <property type="molecule type" value="Genomic_DNA"/>
</dbReference>
<dbReference type="InterPro" id="IPR036259">
    <property type="entry name" value="MFS_trans_sf"/>
</dbReference>
<keyword evidence="1" id="KW-0472">Membrane</keyword>
<feature type="transmembrane region" description="Helical" evidence="1">
    <location>
        <begin position="12"/>
        <end position="31"/>
    </location>
</feature>
<reference evidence="2 5" key="1">
    <citation type="journal article" date="2016" name="DNA Res.">
        <title>The complete genome sequencing of Prevotella intermedia strain OMA14 and a subsequent fine-scale, intra-species genomic comparison reveal an unusual amplification of conjugative and mobile transposons and identify a novel Prevotella-lineage-specific repeat.</title>
        <authorList>
            <person name="Naito M."/>
            <person name="Ogura Y."/>
            <person name="Itoh T."/>
            <person name="Shoji M."/>
            <person name="Okamoto M."/>
            <person name="Hayashi T."/>
            <person name="Nakayama K."/>
        </authorList>
    </citation>
    <scope>NUCLEOTIDE SEQUENCE [LARGE SCALE GENOMIC DNA]</scope>
    <source>
        <strain evidence="2 5">OMA14</strain>
    </source>
</reference>
<keyword evidence="1" id="KW-1133">Transmembrane helix</keyword>